<evidence type="ECO:0000256" key="13">
    <source>
        <dbReference type="PIRNR" id="PIRNR000977"/>
    </source>
</evidence>
<dbReference type="PROSITE" id="PS51784">
    <property type="entry name" value="EXOI_SH3"/>
    <property type="match status" value="1"/>
</dbReference>
<feature type="domain" description="ExoI SH3-like" evidence="16">
    <location>
        <begin position="198"/>
        <end position="351"/>
    </location>
</feature>
<evidence type="ECO:0000256" key="6">
    <source>
        <dbReference type="ARBA" id="ARBA00022763"/>
    </source>
</evidence>
<comment type="cofactor">
    <cofactor evidence="15">
        <name>Mg(2+)</name>
        <dbReference type="ChEBI" id="CHEBI:18420"/>
    </cofactor>
    <text evidence="15">Binds 2 Mg(2+) ions per monomer.</text>
</comment>
<dbReference type="GO" id="GO:0003677">
    <property type="term" value="F:DNA binding"/>
    <property type="evidence" value="ECO:0007669"/>
    <property type="project" value="UniProtKB-KW"/>
</dbReference>
<keyword evidence="19" id="KW-1185">Reference proteome</keyword>
<name>A0A1H3HGT9_ALLWA</name>
<organism evidence="18 19">
    <name type="scientific">Allochromatium warmingii</name>
    <name type="common">Chromatium warmingii</name>
    <dbReference type="NCBI Taxonomy" id="61595"/>
    <lineage>
        <taxon>Bacteria</taxon>
        <taxon>Pseudomonadati</taxon>
        <taxon>Pseudomonadota</taxon>
        <taxon>Gammaproteobacteria</taxon>
        <taxon>Chromatiales</taxon>
        <taxon>Chromatiaceae</taxon>
        <taxon>Allochromatium</taxon>
    </lineage>
</organism>
<dbReference type="FunFam" id="1.20.1280.70:FF:000001">
    <property type="entry name" value="Exodeoxyribonuclease I"/>
    <property type="match status" value="1"/>
</dbReference>
<accession>A0A1H3HGT9</accession>
<dbReference type="CDD" id="cd06138">
    <property type="entry name" value="ExoI_N"/>
    <property type="match status" value="1"/>
</dbReference>
<evidence type="ECO:0000256" key="7">
    <source>
        <dbReference type="ARBA" id="ARBA00022801"/>
    </source>
</evidence>
<dbReference type="InterPro" id="IPR038649">
    <property type="entry name" value="EXOI_SH3_sf"/>
</dbReference>
<evidence type="ECO:0000256" key="15">
    <source>
        <dbReference type="PIRSR" id="PIRSR000977-2"/>
    </source>
</evidence>
<evidence type="ECO:0000256" key="4">
    <source>
        <dbReference type="ARBA" id="ARBA00022722"/>
    </source>
</evidence>
<dbReference type="RefSeq" id="WP_245709316.1">
    <property type="nucleotide sequence ID" value="NZ_FNOW01000033.1"/>
</dbReference>
<keyword evidence="10" id="KW-0238">DNA-binding</keyword>
<dbReference type="PROSITE" id="PS51785">
    <property type="entry name" value="EXOI_C"/>
    <property type="match status" value="1"/>
</dbReference>
<evidence type="ECO:0000256" key="1">
    <source>
        <dbReference type="ARBA" id="ARBA00000563"/>
    </source>
</evidence>
<feature type="binding site" evidence="15">
    <location>
        <position position="11"/>
    </location>
    <ligand>
        <name>Mg(2+)</name>
        <dbReference type="ChEBI" id="CHEBI:18420"/>
        <label>1</label>
    </ligand>
</feature>
<dbReference type="InterPro" id="IPR058561">
    <property type="entry name" value="Exonuc_1_C"/>
</dbReference>
<evidence type="ECO:0000256" key="9">
    <source>
        <dbReference type="ARBA" id="ARBA00022842"/>
    </source>
</evidence>
<evidence type="ECO:0000313" key="19">
    <source>
        <dbReference type="Proteomes" id="UP000198672"/>
    </source>
</evidence>
<dbReference type="AlphaFoldDB" id="A0A1H3HGT9"/>
<evidence type="ECO:0000259" key="17">
    <source>
        <dbReference type="PROSITE" id="PS51785"/>
    </source>
</evidence>
<gene>
    <name evidence="18" type="ORF">SAMN05421644_13316</name>
</gene>
<dbReference type="STRING" id="61595.SAMN05421644_13316"/>
<keyword evidence="7 13" id="KW-0378">Hydrolase</keyword>
<comment type="catalytic activity">
    <reaction evidence="1 13">
        <text>Exonucleolytic cleavage in the 3'- to 5'-direction to yield nucleoside 5'-phosphates.</text>
        <dbReference type="EC" id="3.1.11.1"/>
    </reaction>
</comment>
<dbReference type="InterPro" id="IPR023607">
    <property type="entry name" value="Exodeoxyribonuclease_I"/>
</dbReference>
<keyword evidence="6 13" id="KW-0227">DNA damage</keyword>
<dbReference type="GO" id="GO:0006281">
    <property type="term" value="P:DNA repair"/>
    <property type="evidence" value="ECO:0007669"/>
    <property type="project" value="UniProtKB-KW"/>
</dbReference>
<evidence type="ECO:0000256" key="10">
    <source>
        <dbReference type="ARBA" id="ARBA00023125"/>
    </source>
</evidence>
<dbReference type="InterPro" id="IPR013620">
    <property type="entry name" value="Exonuc_1_SH3"/>
</dbReference>
<evidence type="ECO:0000313" key="18">
    <source>
        <dbReference type="EMBL" id="SDY14677.1"/>
    </source>
</evidence>
<keyword evidence="8 13" id="KW-0269">Exonuclease</keyword>
<feature type="binding site" evidence="15">
    <location>
        <position position="182"/>
    </location>
    <ligand>
        <name>Mg(2+)</name>
        <dbReference type="ChEBI" id="CHEBI:18420"/>
        <label>2</label>
    </ligand>
</feature>
<evidence type="ECO:0000256" key="8">
    <source>
        <dbReference type="ARBA" id="ARBA00022839"/>
    </source>
</evidence>
<dbReference type="Gene3D" id="3.30.1520.20">
    <property type="entry name" value="Exonuclease ExoI, domain 2"/>
    <property type="match status" value="1"/>
</dbReference>
<evidence type="ECO:0000259" key="16">
    <source>
        <dbReference type="PROSITE" id="PS51784"/>
    </source>
</evidence>
<evidence type="ECO:0000256" key="14">
    <source>
        <dbReference type="PIRSR" id="PIRSR000977-1"/>
    </source>
</evidence>
<dbReference type="InterPro" id="IPR012337">
    <property type="entry name" value="RNaseH-like_sf"/>
</dbReference>
<evidence type="ECO:0000256" key="3">
    <source>
        <dbReference type="ARBA" id="ARBA00019900"/>
    </source>
</evidence>
<dbReference type="Gene3D" id="3.30.420.10">
    <property type="entry name" value="Ribonuclease H-like superfamily/Ribonuclease H"/>
    <property type="match status" value="1"/>
</dbReference>
<comment type="subunit">
    <text evidence="12">Monomer. Interacts with ssb (via C-terminus); this interaction stimulates the exonuclease activity by recruiting the enzyme to its substrate.</text>
</comment>
<dbReference type="PIRSF" id="PIRSF000977">
    <property type="entry name" value="Exodeoxyribonuclease_I"/>
    <property type="match status" value="1"/>
</dbReference>
<dbReference type="Pfam" id="PF00929">
    <property type="entry name" value="RNase_T"/>
    <property type="match status" value="1"/>
</dbReference>
<dbReference type="Proteomes" id="UP000198672">
    <property type="component" value="Unassembled WGS sequence"/>
</dbReference>
<dbReference type="FunFam" id="3.30.420.10:FF:000033">
    <property type="entry name" value="Exodeoxyribonuclease I"/>
    <property type="match status" value="1"/>
</dbReference>
<dbReference type="SUPFAM" id="SSF53098">
    <property type="entry name" value="Ribonuclease H-like"/>
    <property type="match status" value="1"/>
</dbReference>
<dbReference type="NCBIfam" id="NF008746">
    <property type="entry name" value="PRK11779.1"/>
    <property type="match status" value="1"/>
</dbReference>
<dbReference type="Pfam" id="PF08411">
    <property type="entry name" value="ExoI_SH3"/>
    <property type="match status" value="1"/>
</dbReference>
<dbReference type="InterPro" id="IPR036397">
    <property type="entry name" value="RNaseH_sf"/>
</dbReference>
<dbReference type="InterPro" id="IPR013520">
    <property type="entry name" value="Ribonucl_H"/>
</dbReference>
<dbReference type="GO" id="GO:0046872">
    <property type="term" value="F:metal ion binding"/>
    <property type="evidence" value="ECO:0007669"/>
    <property type="project" value="UniProtKB-KW"/>
</dbReference>
<evidence type="ECO:0000256" key="12">
    <source>
        <dbReference type="ARBA" id="ARBA00046792"/>
    </source>
</evidence>
<sequence length="479" mass="53357">MPAAATFYWHDYETWGADPRRDRACQFAGLRTDADLNEIGVPLVCFCRPTPDLLPHPDACLITGLTPQRAAREGLNEAAFAQAIYAELIRPGTCGVGYNNLRFDDEVTRHLFYRNFLDPYAREWRDGNSRWDLIDVLRLAQALRPDGLDWPLNAEGAPSFRLEHLTAANGIAHGHAHEALADVRATIALARRLRDAQPRLFNYALALRDKQRVRKLLAERKPLLHASARFPAALGCIAPVLAVAEHPTDANGVICFDLRTDPTPLLELSVAELQQRVFTPVADLPPTVERVPLKTVHVNRAPMLAPLNTLTAERAARWQIDPAQVARHAAWIAANAPEIAQRVRAVHQPLPVLETDPELTLYSGGFISDADRRACEQVARANPEQLASAPPRFADPRLTTLLFRYRARNWPETLTPMEQDEWDAYRLMRLTDPTGGASLQLEAYETRLAELAALHASDAAKLQILDALTAWGEQVLDAE</sequence>
<feature type="domain" description="ExoI C-terminal" evidence="17">
    <location>
        <begin position="353"/>
        <end position="476"/>
    </location>
</feature>
<dbReference type="GO" id="GO:0008310">
    <property type="term" value="F:single-stranded DNA 3'-5' DNA exonuclease activity"/>
    <property type="evidence" value="ECO:0007669"/>
    <property type="project" value="UniProtKB-EC"/>
</dbReference>
<keyword evidence="11 13" id="KW-0234">DNA repair</keyword>
<proteinExistence type="predicted"/>
<evidence type="ECO:0000256" key="5">
    <source>
        <dbReference type="ARBA" id="ARBA00022723"/>
    </source>
</evidence>
<keyword evidence="4 13" id="KW-0540">Nuclease</keyword>
<evidence type="ECO:0000256" key="11">
    <source>
        <dbReference type="ARBA" id="ARBA00023204"/>
    </source>
</evidence>
<feature type="binding site" evidence="14">
    <location>
        <position position="13"/>
    </location>
    <ligand>
        <name>substrate</name>
    </ligand>
</feature>
<dbReference type="Gene3D" id="1.20.1280.70">
    <property type="entry name" value="Exonuclease ExoI, domain 3"/>
    <property type="match status" value="1"/>
</dbReference>
<keyword evidence="5 15" id="KW-0479">Metal-binding</keyword>
<dbReference type="InterPro" id="IPR034747">
    <property type="entry name" value="EXOI_SH3"/>
</dbReference>
<feature type="binding site" evidence="14">
    <location>
        <position position="161"/>
    </location>
    <ligand>
        <name>substrate</name>
    </ligand>
</feature>
<dbReference type="EC" id="3.1.11.1" evidence="2 13"/>
<dbReference type="Gene3D" id="1.10.287.1240">
    <property type="match status" value="1"/>
</dbReference>
<keyword evidence="9 15" id="KW-0460">Magnesium</keyword>
<dbReference type="Pfam" id="PF26016">
    <property type="entry name" value="ExoI_C"/>
    <property type="match status" value="1"/>
</dbReference>
<dbReference type="EMBL" id="FNOW01000033">
    <property type="protein sequence ID" value="SDY14677.1"/>
    <property type="molecule type" value="Genomic_DNA"/>
</dbReference>
<reference evidence="19" key="1">
    <citation type="submission" date="2016-10" db="EMBL/GenBank/DDBJ databases">
        <authorList>
            <person name="Varghese N."/>
            <person name="Submissions S."/>
        </authorList>
    </citation>
    <scope>NUCLEOTIDE SEQUENCE [LARGE SCALE GENOMIC DNA]</scope>
    <source>
        <strain evidence="19">DSM 173</strain>
    </source>
</reference>
<protein>
    <recommendedName>
        <fullName evidence="3 13">Exodeoxyribonuclease I</fullName>
        <ecNumber evidence="2 13">3.1.11.1</ecNumber>
    </recommendedName>
</protein>
<feature type="binding site" evidence="15">
    <location>
        <position position="13"/>
    </location>
    <ligand>
        <name>Mg(2+)</name>
        <dbReference type="ChEBI" id="CHEBI:18420"/>
        <label>2</label>
    </ligand>
</feature>
<evidence type="ECO:0000256" key="2">
    <source>
        <dbReference type="ARBA" id="ARBA00012108"/>
    </source>
</evidence>